<proteinExistence type="predicted"/>
<dbReference type="InterPro" id="IPR000253">
    <property type="entry name" value="FHA_dom"/>
</dbReference>
<feature type="transmembrane region" description="Helical" evidence="3">
    <location>
        <begin position="70"/>
        <end position="98"/>
    </location>
</feature>
<evidence type="ECO:0000256" key="1">
    <source>
        <dbReference type="ARBA" id="ARBA00022553"/>
    </source>
</evidence>
<dbReference type="Pfam" id="PF00498">
    <property type="entry name" value="FHA"/>
    <property type="match status" value="1"/>
</dbReference>
<feature type="transmembrane region" description="Helical" evidence="3">
    <location>
        <begin position="12"/>
        <end position="41"/>
    </location>
</feature>
<reference evidence="5" key="1">
    <citation type="submission" date="2023-03" db="EMBL/GenBank/DDBJ databases">
        <title>Andean soil-derived lignocellulolytic bacterial consortium as a source of novel taxa and putative plastic-active enzymes.</title>
        <authorList>
            <person name="Diaz-Garcia L."/>
            <person name="Chuvochina M."/>
            <person name="Feuerriegel G."/>
            <person name="Bunk B."/>
            <person name="Sproer C."/>
            <person name="Streit W.R."/>
            <person name="Rodriguez L.M."/>
            <person name="Overmann J."/>
            <person name="Jimenez D.J."/>
        </authorList>
    </citation>
    <scope>NUCLEOTIDE SEQUENCE</scope>
    <source>
        <strain evidence="5">MAG 4610</strain>
    </source>
</reference>
<dbReference type="AlphaFoldDB" id="A0AAJ6B444"/>
<accession>A0AAJ6B444</accession>
<dbReference type="SUPFAM" id="SSF49879">
    <property type="entry name" value="SMAD/FHA domain"/>
    <property type="match status" value="1"/>
</dbReference>
<evidence type="ECO:0000256" key="2">
    <source>
        <dbReference type="SAM" id="MobiDB-lite"/>
    </source>
</evidence>
<keyword evidence="1" id="KW-0597">Phosphoprotein</keyword>
<name>A0AAJ6B444_9MICO</name>
<feature type="region of interest" description="Disordered" evidence="2">
    <location>
        <begin position="232"/>
        <end position="323"/>
    </location>
</feature>
<dbReference type="CDD" id="cd00060">
    <property type="entry name" value="FHA"/>
    <property type="match status" value="1"/>
</dbReference>
<keyword evidence="3" id="KW-1133">Transmembrane helix</keyword>
<feature type="transmembrane region" description="Helical" evidence="3">
    <location>
        <begin position="146"/>
        <end position="169"/>
    </location>
</feature>
<dbReference type="InterPro" id="IPR043739">
    <property type="entry name" value="DUF5684"/>
</dbReference>
<gene>
    <name evidence="5" type="ORF">P0Y48_06370</name>
</gene>
<dbReference type="Gene3D" id="2.60.200.20">
    <property type="match status" value="1"/>
</dbReference>
<evidence type="ECO:0000313" key="6">
    <source>
        <dbReference type="Proteomes" id="UP001213972"/>
    </source>
</evidence>
<dbReference type="PROSITE" id="PS50006">
    <property type="entry name" value="FHA_DOMAIN"/>
    <property type="match status" value="1"/>
</dbReference>
<dbReference type="EMBL" id="CP119321">
    <property type="protein sequence ID" value="WEK14810.1"/>
    <property type="molecule type" value="Genomic_DNA"/>
</dbReference>
<evidence type="ECO:0000256" key="3">
    <source>
        <dbReference type="SAM" id="Phobius"/>
    </source>
</evidence>
<feature type="domain" description="FHA" evidence="4">
    <location>
        <begin position="352"/>
        <end position="406"/>
    </location>
</feature>
<feature type="transmembrane region" description="Helical" evidence="3">
    <location>
        <begin position="110"/>
        <end position="134"/>
    </location>
</feature>
<protein>
    <submittedName>
        <fullName evidence="5">DUF5684 domain-containing protein</fullName>
    </submittedName>
</protein>
<dbReference type="Pfam" id="PF18936">
    <property type="entry name" value="DUF5684"/>
    <property type="match status" value="1"/>
</dbReference>
<keyword evidence="3" id="KW-0812">Transmembrane</keyword>
<evidence type="ECO:0000313" key="5">
    <source>
        <dbReference type="EMBL" id="WEK14810.1"/>
    </source>
</evidence>
<organism evidence="5 6">
    <name type="scientific">Candidatus Microbacterium phytovorans</name>
    <dbReference type="NCBI Taxonomy" id="3121374"/>
    <lineage>
        <taxon>Bacteria</taxon>
        <taxon>Bacillati</taxon>
        <taxon>Actinomycetota</taxon>
        <taxon>Actinomycetes</taxon>
        <taxon>Micrococcales</taxon>
        <taxon>Microbacteriaceae</taxon>
        <taxon>Microbacterium</taxon>
    </lineage>
</organism>
<feature type="compositionally biased region" description="Low complexity" evidence="2">
    <location>
        <begin position="264"/>
        <end position="317"/>
    </location>
</feature>
<dbReference type="InterPro" id="IPR008984">
    <property type="entry name" value="SMAD_FHA_dom_sf"/>
</dbReference>
<dbReference type="Proteomes" id="UP001213972">
    <property type="component" value="Chromosome"/>
</dbReference>
<evidence type="ECO:0000259" key="4">
    <source>
        <dbReference type="PROSITE" id="PS50006"/>
    </source>
</evidence>
<keyword evidence="3" id="KW-0472">Membrane</keyword>
<sequence length="439" mass="43023">MTGQIVAAEQMAGAIGFLAVTQAIVAVGVYVWIALALTAVFRKAGAAPWKAWVPVLNAWTLFELAGMRGWWAAVIAGGAIVVGGGAVALSGILGAAALEASFGGDPGGAQAALAAAAAFPALLWLVVFVPALILQIRMLLGVNRGFGLGVGHTVLGVLLFPVWASIVGWGSARWLGPGAAAASAPPQAAMPVAPSAPVVPALADFTARPAPAPAFGDTPVFGSAPAFGGNGAFEAPSTPPAFSAGTAPSFGAPSRPAPNPWAPPGATTGGPAPASTSAGVGAPATAPTSTPPSAAGTPASAFLPAPAPAAQSPSAPATGEVEERTVLAGRRLPAWSLVLPGGDTVGLRGDAVVLGRNPVAPARAPQAQPVAVDDVTRTVSKTHALLTLTASGWIVTDLDSTNGVFVGASPDAGAEVVGSAAVDGRFFLGDAVFELRSDG</sequence>